<keyword evidence="4" id="KW-1185">Reference proteome</keyword>
<gene>
    <name evidence="3" type="ORF">ACFS2C_21960</name>
</gene>
<keyword evidence="2" id="KW-0472">Membrane</keyword>
<evidence type="ECO:0000256" key="1">
    <source>
        <dbReference type="SAM" id="MobiDB-lite"/>
    </source>
</evidence>
<dbReference type="EMBL" id="JBHUOF010000041">
    <property type="protein sequence ID" value="MFD2802059.1"/>
    <property type="molecule type" value="Genomic_DNA"/>
</dbReference>
<accession>A0ABW5WE96</accession>
<proteinExistence type="predicted"/>
<dbReference type="RefSeq" id="WP_377390249.1">
    <property type="nucleotide sequence ID" value="NZ_JBHSAN010000022.1"/>
</dbReference>
<feature type="transmembrane region" description="Helical" evidence="2">
    <location>
        <begin position="46"/>
        <end position="68"/>
    </location>
</feature>
<organism evidence="3 4">
    <name type="scientific">Prauserella oleivorans</name>
    <dbReference type="NCBI Taxonomy" id="1478153"/>
    <lineage>
        <taxon>Bacteria</taxon>
        <taxon>Bacillati</taxon>
        <taxon>Actinomycetota</taxon>
        <taxon>Actinomycetes</taxon>
        <taxon>Pseudonocardiales</taxon>
        <taxon>Pseudonocardiaceae</taxon>
        <taxon>Prauserella</taxon>
    </lineage>
</organism>
<evidence type="ECO:0000313" key="3">
    <source>
        <dbReference type="EMBL" id="MFD2802059.1"/>
    </source>
</evidence>
<keyword evidence="2" id="KW-0812">Transmembrane</keyword>
<dbReference type="InterPro" id="IPR024414">
    <property type="entry name" value="Uncharacterised_PrgI"/>
</dbReference>
<dbReference type="Proteomes" id="UP001597478">
    <property type="component" value="Unassembled WGS sequence"/>
</dbReference>
<keyword evidence="2" id="KW-1133">Transmembrane helix</keyword>
<feature type="transmembrane region" description="Helical" evidence="2">
    <location>
        <begin position="21"/>
        <end position="40"/>
    </location>
</feature>
<evidence type="ECO:0000313" key="4">
    <source>
        <dbReference type="Proteomes" id="UP001597478"/>
    </source>
</evidence>
<name>A0ABW5WE96_9PSEU</name>
<feature type="region of interest" description="Disordered" evidence="1">
    <location>
        <begin position="334"/>
        <end position="369"/>
    </location>
</feature>
<sequence length="369" mass="39062">MSHNIRIPSNVDREDRVLANFTARQVLILSVTGLLLYSLWSVTRSFVPLAGYLVVAIPLGATAATLVLGRRDGLPLDRLLLAALRQRLGPRHRVAAPEGIRPAPTWLSSRTDGEHAADSAADIAPAPLRLPADGVTEAGVVDLGLDGVAAILAVSTINFQLRTPAEQEGLVASFARYLHSLTAPIQVLIRTARLDLSGQIAELRENAGGLPHPALEHAAREHADYLTQLGTTTTLLRRQVLLVVREPLRSTPGSDALTRHSPLAAILAKRKTRNRAEPVSEATRQAAESRLARRLAEASEMLAATGLAVTPLDAGAATAVLAACCKPDSLIPPSAELGGADEVITTAPTGDTWPDPAADQPAHEGREHP</sequence>
<evidence type="ECO:0000256" key="2">
    <source>
        <dbReference type="SAM" id="Phobius"/>
    </source>
</evidence>
<comment type="caution">
    <text evidence="3">The sequence shown here is derived from an EMBL/GenBank/DDBJ whole genome shotgun (WGS) entry which is preliminary data.</text>
</comment>
<dbReference type="Pfam" id="PF12666">
    <property type="entry name" value="PrgI"/>
    <property type="match status" value="1"/>
</dbReference>
<reference evidence="4" key="1">
    <citation type="journal article" date="2019" name="Int. J. Syst. Evol. Microbiol.">
        <title>The Global Catalogue of Microorganisms (GCM) 10K type strain sequencing project: providing services to taxonomists for standard genome sequencing and annotation.</title>
        <authorList>
            <consortium name="The Broad Institute Genomics Platform"/>
            <consortium name="The Broad Institute Genome Sequencing Center for Infectious Disease"/>
            <person name="Wu L."/>
            <person name="Ma J."/>
        </authorList>
    </citation>
    <scope>NUCLEOTIDE SEQUENCE [LARGE SCALE GENOMIC DNA]</scope>
    <source>
        <strain evidence="4">IBRC-M 10906</strain>
    </source>
</reference>
<protein>
    <submittedName>
        <fullName evidence="3">PrgI family protein</fullName>
    </submittedName>
</protein>